<keyword evidence="1" id="KW-1133">Transmembrane helix</keyword>
<evidence type="ECO:0000313" key="2">
    <source>
        <dbReference type="EMBL" id="GAF02031.1"/>
    </source>
</evidence>
<keyword evidence="1" id="KW-0472">Membrane</keyword>
<reference evidence="2 3" key="1">
    <citation type="journal article" date="2014" name="Genome Announc.">
        <title>Draft Genome Sequence of Cytophaga fermentans JCM 21142T, a Facultative Anaerobe Isolated from Marine Mud.</title>
        <authorList>
            <person name="Starns D."/>
            <person name="Oshima K."/>
            <person name="Suda W."/>
            <person name="Iino T."/>
            <person name="Yuki M."/>
            <person name="Inoue J."/>
            <person name="Kitamura K."/>
            <person name="Iida T."/>
            <person name="Darby A."/>
            <person name="Hattori M."/>
            <person name="Ohkuma M."/>
        </authorList>
    </citation>
    <scope>NUCLEOTIDE SEQUENCE [LARGE SCALE GENOMIC DNA]</scope>
    <source>
        <strain evidence="2 3">JCM 21142</strain>
    </source>
</reference>
<comment type="caution">
    <text evidence="2">The sequence shown here is derived from an EMBL/GenBank/DDBJ whole genome shotgun (WGS) entry which is preliminary data.</text>
</comment>
<evidence type="ECO:0000313" key="3">
    <source>
        <dbReference type="Proteomes" id="UP000019402"/>
    </source>
</evidence>
<protein>
    <submittedName>
        <fullName evidence="2">Uncharacterized protein</fullName>
    </submittedName>
</protein>
<name>W7YC17_9BACT</name>
<dbReference type="EMBL" id="BAMD01000005">
    <property type="protein sequence ID" value="GAF02031.1"/>
    <property type="molecule type" value="Genomic_DNA"/>
</dbReference>
<proteinExistence type="predicted"/>
<sequence length="106" mass="12350">MLALLKTNFKISTIDIVYWGIVYCFILYAFEGPIRFYSDKVSFREFIYTKDIVLLALGTLLVFRVDDRVLTSRIVVIYIYVMSLFGLVALLNGLPIKQVFLAYKYI</sequence>
<feature type="transmembrane region" description="Helical" evidence="1">
    <location>
        <begin position="16"/>
        <end position="34"/>
    </location>
</feature>
<gene>
    <name evidence="2" type="ORF">JCM21142_1657</name>
</gene>
<keyword evidence="1" id="KW-0812">Transmembrane</keyword>
<feature type="transmembrane region" description="Helical" evidence="1">
    <location>
        <begin position="75"/>
        <end position="94"/>
    </location>
</feature>
<accession>W7YC17</accession>
<dbReference type="AlphaFoldDB" id="W7YC17"/>
<evidence type="ECO:0000256" key="1">
    <source>
        <dbReference type="SAM" id="Phobius"/>
    </source>
</evidence>
<organism evidence="2 3">
    <name type="scientific">Saccharicrinis fermentans DSM 9555 = JCM 21142</name>
    <dbReference type="NCBI Taxonomy" id="869213"/>
    <lineage>
        <taxon>Bacteria</taxon>
        <taxon>Pseudomonadati</taxon>
        <taxon>Bacteroidota</taxon>
        <taxon>Bacteroidia</taxon>
        <taxon>Marinilabiliales</taxon>
        <taxon>Marinilabiliaceae</taxon>
        <taxon>Saccharicrinis</taxon>
    </lineage>
</organism>
<dbReference type="Proteomes" id="UP000019402">
    <property type="component" value="Unassembled WGS sequence"/>
</dbReference>
<keyword evidence="3" id="KW-1185">Reference proteome</keyword>